<sequence length="421" mass="47887">MAAACLLELPDELIIKILDYLDMQCLVRCVACTCQRLNQLSNSENIWKKLSVLYWLDTERTHSSDSWKENFFAWHKKWGKYMGCYVKVKSAWNRIEKALEERSPGTRTSLRGPVEQSELDTIETMMGCPLPLELACSYLIHNGQDVVPGKGCLLGNLEVYDHHSMEVAVPLAFNVKNVLPKIGILALSWCPYTNYGQVVCVNEKPGLPIGCVYYLTQVRRQKFAGYFVVASSYVEWLEKLATRLEDPELIVDSSKITRFYHEPTCVAVTRDVKVTVATSFVPCLSHIWKNNKMRTLFAYQISMTMDENVPPVGSCKLLSRHWEITDSSGQYHEVNGEAVIGLYPVMKPGAKFSYCSWTPLDSDGGFMEGHFTFVNLKTGENFDVICPRFHFKCPEISLSSSDVDDEQYGSEEDIDDEDDEY</sequence>
<dbReference type="RefSeq" id="XP_030851087.1">
    <property type="nucleotide sequence ID" value="XM_030995227.1"/>
</dbReference>
<organism evidence="6 7">
    <name type="scientific">Strongylocentrotus purpuratus</name>
    <name type="common">Purple sea urchin</name>
    <dbReference type="NCBI Taxonomy" id="7668"/>
    <lineage>
        <taxon>Eukaryota</taxon>
        <taxon>Metazoa</taxon>
        <taxon>Echinodermata</taxon>
        <taxon>Eleutherozoa</taxon>
        <taxon>Echinozoa</taxon>
        <taxon>Echinoidea</taxon>
        <taxon>Euechinoidea</taxon>
        <taxon>Echinacea</taxon>
        <taxon>Camarodonta</taxon>
        <taxon>Echinidea</taxon>
        <taxon>Strongylocentrotidae</taxon>
        <taxon>Strongylocentrotus</taxon>
    </lineage>
</organism>
<dbReference type="OrthoDB" id="2305498at2759"/>
<accession>A0A7M7PI90</accession>
<dbReference type="KEGG" id="spu:577439"/>
<evidence type="ECO:0000313" key="6">
    <source>
        <dbReference type="EnsemblMetazoa" id="XP_030851086"/>
    </source>
</evidence>
<feature type="domain" description="ApaG" evidence="5">
    <location>
        <begin position="266"/>
        <end position="398"/>
    </location>
</feature>
<protein>
    <recommendedName>
        <fullName evidence="8">F-box only protein 3</fullName>
    </recommendedName>
</protein>
<evidence type="ECO:0000259" key="4">
    <source>
        <dbReference type="PROSITE" id="PS50181"/>
    </source>
</evidence>
<keyword evidence="7" id="KW-1185">Reference proteome</keyword>
<dbReference type="FunCoup" id="A0A7M7PI90">
    <property type="interactions" value="122"/>
</dbReference>
<evidence type="ECO:0000259" key="5">
    <source>
        <dbReference type="PROSITE" id="PS51087"/>
    </source>
</evidence>
<dbReference type="SUPFAM" id="SSF160631">
    <property type="entry name" value="SMI1/KNR4-like"/>
    <property type="match status" value="1"/>
</dbReference>
<reference evidence="6" key="2">
    <citation type="submission" date="2021-01" db="UniProtKB">
        <authorList>
            <consortium name="EnsemblMetazoa"/>
        </authorList>
    </citation>
    <scope>IDENTIFICATION</scope>
</reference>
<dbReference type="SUPFAM" id="SSF81383">
    <property type="entry name" value="F-box domain"/>
    <property type="match status" value="1"/>
</dbReference>
<dbReference type="OMA" id="YVHDKDC"/>
<keyword evidence="2" id="KW-0833">Ubl conjugation pathway</keyword>
<dbReference type="EnsemblMetazoa" id="XM_030995227">
    <property type="protein sequence ID" value="XP_030851087"/>
    <property type="gene ID" value="LOC577439"/>
</dbReference>
<dbReference type="Proteomes" id="UP000007110">
    <property type="component" value="Unassembled WGS sequence"/>
</dbReference>
<evidence type="ECO:0000256" key="3">
    <source>
        <dbReference type="SAM" id="MobiDB-lite"/>
    </source>
</evidence>
<dbReference type="PANTHER" id="PTHR46550:SF1">
    <property type="entry name" value="F-BOX PROTEIN 3"/>
    <property type="match status" value="1"/>
</dbReference>
<dbReference type="Gene3D" id="1.20.1280.50">
    <property type="match status" value="1"/>
</dbReference>
<dbReference type="InterPro" id="IPR052121">
    <property type="entry name" value="F-box_SCF_Substrate_Recog"/>
</dbReference>
<name>A0A7M7PI90_STRPU</name>
<dbReference type="EnsemblMetazoa" id="XM_030995226">
    <property type="protein sequence ID" value="XP_030851086"/>
    <property type="gene ID" value="LOC577439"/>
</dbReference>
<dbReference type="InterPro" id="IPR018958">
    <property type="entry name" value="Knr4/Smi1-like_dom"/>
</dbReference>
<dbReference type="Pfam" id="PF04379">
    <property type="entry name" value="DUF525"/>
    <property type="match status" value="1"/>
</dbReference>
<dbReference type="Pfam" id="PF12937">
    <property type="entry name" value="F-box-like"/>
    <property type="match status" value="1"/>
</dbReference>
<dbReference type="GO" id="GO:0005737">
    <property type="term" value="C:cytoplasm"/>
    <property type="evidence" value="ECO:0000318"/>
    <property type="project" value="GO_Central"/>
</dbReference>
<dbReference type="InterPro" id="IPR036047">
    <property type="entry name" value="F-box-like_dom_sf"/>
</dbReference>
<dbReference type="PROSITE" id="PS51087">
    <property type="entry name" value="APAG"/>
    <property type="match status" value="1"/>
</dbReference>
<feature type="compositionally biased region" description="Acidic residues" evidence="3">
    <location>
        <begin position="402"/>
        <end position="421"/>
    </location>
</feature>
<dbReference type="PANTHER" id="PTHR46550">
    <property type="entry name" value="F-BOX ONLY PROTEIN 3"/>
    <property type="match status" value="1"/>
</dbReference>
<dbReference type="Pfam" id="PF09346">
    <property type="entry name" value="SMI1_KNR4"/>
    <property type="match status" value="1"/>
</dbReference>
<proteinExistence type="predicted"/>
<dbReference type="InterPro" id="IPR007474">
    <property type="entry name" value="ApaG_domain"/>
</dbReference>
<dbReference type="RefSeq" id="XP_030851086.1">
    <property type="nucleotide sequence ID" value="XM_030995226.1"/>
</dbReference>
<dbReference type="AlphaFoldDB" id="A0A7M7PI90"/>
<dbReference type="SMART" id="SM00256">
    <property type="entry name" value="FBOX"/>
    <property type="match status" value="1"/>
</dbReference>
<feature type="domain" description="F-box" evidence="4">
    <location>
        <begin position="3"/>
        <end position="50"/>
    </location>
</feature>
<dbReference type="InterPro" id="IPR036767">
    <property type="entry name" value="ApaG_sf"/>
</dbReference>
<dbReference type="InParanoid" id="A0A7M7PI90"/>
<dbReference type="SUPFAM" id="SSF110069">
    <property type="entry name" value="ApaG-like"/>
    <property type="match status" value="1"/>
</dbReference>
<dbReference type="InterPro" id="IPR001810">
    <property type="entry name" value="F-box_dom"/>
</dbReference>
<evidence type="ECO:0000313" key="7">
    <source>
        <dbReference type="Proteomes" id="UP000007110"/>
    </source>
</evidence>
<dbReference type="PROSITE" id="PS50181">
    <property type="entry name" value="FBOX"/>
    <property type="match status" value="1"/>
</dbReference>
<dbReference type="InterPro" id="IPR037883">
    <property type="entry name" value="Knr4/Smi1-like_sf"/>
</dbReference>
<dbReference type="CTD" id="26273"/>
<feature type="region of interest" description="Disordered" evidence="3">
    <location>
        <begin position="400"/>
        <end position="421"/>
    </location>
</feature>
<reference evidence="7" key="1">
    <citation type="submission" date="2015-02" db="EMBL/GenBank/DDBJ databases">
        <title>Genome sequencing for Strongylocentrotus purpuratus.</title>
        <authorList>
            <person name="Murali S."/>
            <person name="Liu Y."/>
            <person name="Vee V."/>
            <person name="English A."/>
            <person name="Wang M."/>
            <person name="Skinner E."/>
            <person name="Han Y."/>
            <person name="Muzny D.M."/>
            <person name="Worley K.C."/>
            <person name="Gibbs R.A."/>
        </authorList>
    </citation>
    <scope>NUCLEOTIDE SEQUENCE</scope>
</reference>
<comment type="pathway">
    <text evidence="1">Protein modification; protein ubiquitination.</text>
</comment>
<dbReference type="GeneID" id="577439"/>
<dbReference type="Gene3D" id="2.60.40.1470">
    <property type="entry name" value="ApaG domain"/>
    <property type="match status" value="1"/>
</dbReference>
<evidence type="ECO:0000256" key="2">
    <source>
        <dbReference type="ARBA" id="ARBA00022786"/>
    </source>
</evidence>
<evidence type="ECO:0008006" key="8">
    <source>
        <dbReference type="Google" id="ProtNLM"/>
    </source>
</evidence>
<evidence type="ECO:0000256" key="1">
    <source>
        <dbReference type="ARBA" id="ARBA00004906"/>
    </source>
</evidence>